<dbReference type="STRING" id="33114.A0A2G2VRB0"/>
<dbReference type="PANTHER" id="PTHR46050:SF3">
    <property type="entry name" value="TPR REPEAT-CONTAINING THIOREDOXIN TTL1"/>
    <property type="match status" value="1"/>
</dbReference>
<gene>
    <name evidence="4" type="ORF">CQW23_23211</name>
</gene>
<dbReference type="SUPFAM" id="SSF52833">
    <property type="entry name" value="Thioredoxin-like"/>
    <property type="match status" value="1"/>
</dbReference>
<dbReference type="PROSITE" id="PS51352">
    <property type="entry name" value="THIOREDOXIN_2"/>
    <property type="match status" value="1"/>
</dbReference>
<feature type="domain" description="Thioredoxin" evidence="3">
    <location>
        <begin position="649"/>
        <end position="798"/>
    </location>
</feature>
<evidence type="ECO:0000259" key="3">
    <source>
        <dbReference type="PROSITE" id="PS51352"/>
    </source>
</evidence>
<feature type="repeat" description="TPR" evidence="1">
    <location>
        <begin position="342"/>
        <end position="375"/>
    </location>
</feature>
<sequence length="798" mass="85918">MSGPGSDSGTNPGSGSRKSMSLADQFRNTTLNDDDVNKPDSRELNLAMGTGTGSPVSTLRTRIGSGLSSTTTSSSSSSSSGSVSGRNVTFSGHSGELKTGHGGNISGSRKSGSDHSGDNSGSRKSGSGHTGELKPVHGGSPVSRKSGSDHSSELKTGHGGSPVTSGSRKSGSGHSGENRGHGGSPVTSPGNISSPRKSGSGHSSEPKPSSRKSDSSHSGELKPGSRKSDSGHSGELKPGPRKSGSGHGRSEYSSSVTSPTMPVLPAGNICPSGKLLRGAMLANKPMRSDIVGSGQGSYGHGTIMPGGFSPKSGGVSDYHWISPKGLMGGGDSVKRGVLRNDPEEFKRAGNENYKKGNFGEALNRYDKGIAISPENAALHCNRAAALIGLKRYKEAVKECEAAIRLDPSYIRAHQRLGSIYLSLGQVEDARRHYFSQGFKPDQAELQMLQAVEKHIKGCTAARKLGDWKTTLKEAEAATFSGAVASPQLFACRAEAHLKLHQLGDAEMCVSEVHKHELLAAARELNFFGMFSEAYILSVQAQIHMAFGRFENALAVIERAANVDPRSAELVILHKNVRMVVQARARGNELFRSERYTEASIAYGEGLARDSSNSILYCNRAACWYKLEEWEKSLDDCNHALHIQPYYTKALLRRAGSNFKLERWAEAVRDYEVLRRELPHDNDVTESFFHAQAELKKSRNMNLEEFRDSISSSDVSVVHFIAESNPQCKQISPFLDTLSTKFPSIRFLKVDVEEVPTIAAAENVTRVPTFKIYKTGIRMMEMVKPSPEMLESSIRHYSS</sequence>
<evidence type="ECO:0000256" key="2">
    <source>
        <dbReference type="SAM" id="MobiDB-lite"/>
    </source>
</evidence>
<dbReference type="Gene3D" id="1.25.40.10">
    <property type="entry name" value="Tetratricopeptide repeat domain"/>
    <property type="match status" value="1"/>
</dbReference>
<dbReference type="InterPro" id="IPR044534">
    <property type="entry name" value="TTL1-4"/>
</dbReference>
<dbReference type="PANTHER" id="PTHR46050">
    <property type="entry name" value="TPR REPEAT-CONTAINING THIOREDOXIN"/>
    <property type="match status" value="1"/>
</dbReference>
<protein>
    <submittedName>
        <fullName evidence="4">TPR repeat-containing thioredoxin TTL1</fullName>
    </submittedName>
</protein>
<dbReference type="Pfam" id="PF00085">
    <property type="entry name" value="Thioredoxin"/>
    <property type="match status" value="1"/>
</dbReference>
<dbReference type="SMART" id="SM00028">
    <property type="entry name" value="TPR"/>
    <property type="match status" value="7"/>
</dbReference>
<evidence type="ECO:0000313" key="4">
    <source>
        <dbReference type="EMBL" id="PHT35511.1"/>
    </source>
</evidence>
<feature type="compositionally biased region" description="Low complexity" evidence="2">
    <location>
        <begin position="193"/>
        <end position="207"/>
    </location>
</feature>
<dbReference type="GO" id="GO:0006950">
    <property type="term" value="P:response to stress"/>
    <property type="evidence" value="ECO:0007669"/>
    <property type="project" value="UniProtKB-ARBA"/>
</dbReference>
<proteinExistence type="predicted"/>
<dbReference type="AlphaFoldDB" id="A0A2G2VRB0"/>
<feature type="compositionally biased region" description="Basic and acidic residues" evidence="2">
    <location>
        <begin position="226"/>
        <end position="235"/>
    </location>
</feature>
<keyword evidence="1" id="KW-0802">TPR repeat</keyword>
<name>A0A2G2VRB0_CAPBA</name>
<feature type="compositionally biased region" description="Polar residues" evidence="2">
    <location>
        <begin position="251"/>
        <end position="260"/>
    </location>
</feature>
<feature type="compositionally biased region" description="Polar residues" evidence="2">
    <location>
        <begin position="1"/>
        <end position="19"/>
    </location>
</feature>
<dbReference type="SUPFAM" id="SSF48452">
    <property type="entry name" value="TPR-like"/>
    <property type="match status" value="1"/>
</dbReference>
<accession>A0A2G2VRB0</accession>
<evidence type="ECO:0000256" key="1">
    <source>
        <dbReference type="PROSITE-ProRule" id="PRU00339"/>
    </source>
</evidence>
<reference evidence="4 5" key="1">
    <citation type="journal article" date="2017" name="Genome Biol.">
        <title>New reference genome sequences of hot pepper reveal the massive evolution of plant disease-resistance genes by retroduplication.</title>
        <authorList>
            <person name="Kim S."/>
            <person name="Park J."/>
            <person name="Yeom S.I."/>
            <person name="Kim Y.M."/>
            <person name="Seo E."/>
            <person name="Kim K.T."/>
            <person name="Kim M.S."/>
            <person name="Lee J.M."/>
            <person name="Cheong K."/>
            <person name="Shin H.S."/>
            <person name="Kim S.B."/>
            <person name="Han K."/>
            <person name="Lee J."/>
            <person name="Park M."/>
            <person name="Lee H.A."/>
            <person name="Lee H.Y."/>
            <person name="Lee Y."/>
            <person name="Oh S."/>
            <person name="Lee J.H."/>
            <person name="Choi E."/>
            <person name="Choi E."/>
            <person name="Lee S.E."/>
            <person name="Jeon J."/>
            <person name="Kim H."/>
            <person name="Choi G."/>
            <person name="Song H."/>
            <person name="Lee J."/>
            <person name="Lee S.C."/>
            <person name="Kwon J.K."/>
            <person name="Lee H.Y."/>
            <person name="Koo N."/>
            <person name="Hong Y."/>
            <person name="Kim R.W."/>
            <person name="Kang W.H."/>
            <person name="Huh J.H."/>
            <person name="Kang B.C."/>
            <person name="Yang T.J."/>
            <person name="Lee Y.H."/>
            <person name="Bennetzen J.L."/>
            <person name="Choi D."/>
        </authorList>
    </citation>
    <scope>NUCLEOTIDE SEQUENCE [LARGE SCALE GENOMIC DNA]</scope>
    <source>
        <strain evidence="5">cv. PBC81</strain>
    </source>
</reference>
<feature type="repeat" description="TPR" evidence="1">
    <location>
        <begin position="533"/>
        <end position="566"/>
    </location>
</feature>
<dbReference type="OrthoDB" id="2121326at2759"/>
<dbReference type="Proteomes" id="UP000224567">
    <property type="component" value="Unassembled WGS sequence"/>
</dbReference>
<keyword evidence="5" id="KW-1185">Reference proteome</keyword>
<dbReference type="EMBL" id="MLFT02000010">
    <property type="protein sequence ID" value="PHT35511.1"/>
    <property type="molecule type" value="Genomic_DNA"/>
</dbReference>
<dbReference type="InterPro" id="IPR013766">
    <property type="entry name" value="Thioredoxin_domain"/>
</dbReference>
<dbReference type="PROSITE" id="PS50005">
    <property type="entry name" value="TPR"/>
    <property type="match status" value="2"/>
</dbReference>
<dbReference type="InterPro" id="IPR011990">
    <property type="entry name" value="TPR-like_helical_dom_sf"/>
</dbReference>
<organism evidence="4 5">
    <name type="scientific">Capsicum baccatum</name>
    <name type="common">Peruvian pepper</name>
    <dbReference type="NCBI Taxonomy" id="33114"/>
    <lineage>
        <taxon>Eukaryota</taxon>
        <taxon>Viridiplantae</taxon>
        <taxon>Streptophyta</taxon>
        <taxon>Embryophyta</taxon>
        <taxon>Tracheophyta</taxon>
        <taxon>Spermatophyta</taxon>
        <taxon>Magnoliopsida</taxon>
        <taxon>eudicotyledons</taxon>
        <taxon>Gunneridae</taxon>
        <taxon>Pentapetalae</taxon>
        <taxon>asterids</taxon>
        <taxon>lamiids</taxon>
        <taxon>Solanales</taxon>
        <taxon>Solanaceae</taxon>
        <taxon>Solanoideae</taxon>
        <taxon>Capsiceae</taxon>
        <taxon>Capsicum</taxon>
    </lineage>
</organism>
<dbReference type="CDD" id="cd02947">
    <property type="entry name" value="TRX_family"/>
    <property type="match status" value="1"/>
</dbReference>
<feature type="compositionally biased region" description="Basic and acidic residues" evidence="2">
    <location>
        <begin position="211"/>
        <end position="220"/>
    </location>
</feature>
<dbReference type="Pfam" id="PF14559">
    <property type="entry name" value="TPR_19"/>
    <property type="match status" value="1"/>
</dbReference>
<dbReference type="InterPro" id="IPR019734">
    <property type="entry name" value="TPR_rpt"/>
</dbReference>
<dbReference type="Pfam" id="PF13414">
    <property type="entry name" value="TPR_11"/>
    <property type="match status" value="1"/>
</dbReference>
<comment type="caution">
    <text evidence="4">The sequence shown here is derived from an EMBL/GenBank/DDBJ whole genome shotgun (WGS) entry which is preliminary data.</text>
</comment>
<dbReference type="GO" id="GO:0005737">
    <property type="term" value="C:cytoplasm"/>
    <property type="evidence" value="ECO:0007669"/>
    <property type="project" value="TreeGrafter"/>
</dbReference>
<evidence type="ECO:0000313" key="5">
    <source>
        <dbReference type="Proteomes" id="UP000224567"/>
    </source>
</evidence>
<feature type="compositionally biased region" description="Low complexity" evidence="2">
    <location>
        <begin position="64"/>
        <end position="85"/>
    </location>
</feature>
<feature type="region of interest" description="Disordered" evidence="2">
    <location>
        <begin position="1"/>
        <end position="265"/>
    </location>
</feature>
<dbReference type="Gene3D" id="3.40.30.10">
    <property type="entry name" value="Glutaredoxin"/>
    <property type="match status" value="1"/>
</dbReference>
<dbReference type="InterPro" id="IPR036249">
    <property type="entry name" value="Thioredoxin-like_sf"/>
</dbReference>
<reference evidence="5" key="2">
    <citation type="journal article" date="2017" name="J. Anim. Genet.">
        <title>Multiple reference genome sequences of hot pepper reveal the massive evolution of plant disease resistance genes by retroduplication.</title>
        <authorList>
            <person name="Kim S."/>
            <person name="Park J."/>
            <person name="Yeom S.-I."/>
            <person name="Kim Y.-M."/>
            <person name="Seo E."/>
            <person name="Kim K.-T."/>
            <person name="Kim M.-S."/>
            <person name="Lee J.M."/>
            <person name="Cheong K."/>
            <person name="Shin H.-S."/>
            <person name="Kim S.-B."/>
            <person name="Han K."/>
            <person name="Lee J."/>
            <person name="Park M."/>
            <person name="Lee H.-A."/>
            <person name="Lee H.-Y."/>
            <person name="Lee Y."/>
            <person name="Oh S."/>
            <person name="Lee J.H."/>
            <person name="Choi E."/>
            <person name="Choi E."/>
            <person name="Lee S.E."/>
            <person name="Jeon J."/>
            <person name="Kim H."/>
            <person name="Choi G."/>
            <person name="Song H."/>
            <person name="Lee J."/>
            <person name="Lee S.-C."/>
            <person name="Kwon J.-K."/>
            <person name="Lee H.-Y."/>
            <person name="Koo N."/>
            <person name="Hong Y."/>
            <person name="Kim R.W."/>
            <person name="Kang W.-H."/>
            <person name="Huh J.H."/>
            <person name="Kang B.-C."/>
            <person name="Yang T.-J."/>
            <person name="Lee Y.-H."/>
            <person name="Bennetzen J.L."/>
            <person name="Choi D."/>
        </authorList>
    </citation>
    <scope>NUCLEOTIDE SEQUENCE [LARGE SCALE GENOMIC DNA]</scope>
    <source>
        <strain evidence="5">cv. PBC81</strain>
    </source>
</reference>
<feature type="compositionally biased region" description="Basic and acidic residues" evidence="2">
    <location>
        <begin position="146"/>
        <end position="156"/>
    </location>
</feature>